<feature type="compositionally biased region" description="Basic and acidic residues" evidence="2">
    <location>
        <begin position="1"/>
        <end position="18"/>
    </location>
</feature>
<keyword evidence="1" id="KW-0175">Coiled coil</keyword>
<feature type="compositionally biased region" description="Polar residues" evidence="2">
    <location>
        <begin position="746"/>
        <end position="758"/>
    </location>
</feature>
<feature type="coiled-coil region" evidence="1">
    <location>
        <begin position="102"/>
        <end position="136"/>
    </location>
</feature>
<feature type="compositionally biased region" description="Polar residues" evidence="2">
    <location>
        <begin position="714"/>
        <end position="732"/>
    </location>
</feature>
<evidence type="ECO:0000256" key="2">
    <source>
        <dbReference type="SAM" id="MobiDB-lite"/>
    </source>
</evidence>
<protein>
    <submittedName>
        <fullName evidence="7">Cilia- and flagella-associated protein 74 isoform X1</fullName>
    </submittedName>
</protein>
<keyword evidence="7" id="KW-0966">Cell projection</keyword>
<organism evidence="6 7">
    <name type="scientific">Pundamilia nyererei</name>
    <dbReference type="NCBI Taxonomy" id="303518"/>
    <lineage>
        <taxon>Eukaryota</taxon>
        <taxon>Metazoa</taxon>
        <taxon>Chordata</taxon>
        <taxon>Craniata</taxon>
        <taxon>Vertebrata</taxon>
        <taxon>Euteleostomi</taxon>
        <taxon>Actinopterygii</taxon>
        <taxon>Neopterygii</taxon>
        <taxon>Teleostei</taxon>
        <taxon>Neoteleostei</taxon>
        <taxon>Acanthomorphata</taxon>
        <taxon>Ovalentaria</taxon>
        <taxon>Cichlomorphae</taxon>
        <taxon>Cichliformes</taxon>
        <taxon>Cichlidae</taxon>
        <taxon>African cichlids</taxon>
        <taxon>Pseudocrenilabrinae</taxon>
        <taxon>Haplochromini</taxon>
        <taxon>Pundamilia</taxon>
    </lineage>
</organism>
<evidence type="ECO:0000259" key="5">
    <source>
        <dbReference type="Pfam" id="PF24798"/>
    </source>
</evidence>
<feature type="domain" description="CFAP74 fourth Ig-like" evidence="5">
    <location>
        <begin position="974"/>
        <end position="1068"/>
    </location>
</feature>
<proteinExistence type="predicted"/>
<keyword evidence="6" id="KW-1185">Reference proteome</keyword>
<feature type="compositionally biased region" description="Basic and acidic residues" evidence="2">
    <location>
        <begin position="1218"/>
        <end position="1227"/>
    </location>
</feature>
<feature type="compositionally biased region" description="Basic and acidic residues" evidence="2">
    <location>
        <begin position="349"/>
        <end position="363"/>
    </location>
</feature>
<dbReference type="InterPro" id="IPR056306">
    <property type="entry name" value="Ig-CFAP74_2nd"/>
</dbReference>
<sequence length="1696" mass="190040">MEVEDRRSPAEVKPDRCGQLDVHLSPDDPSDETFKAEESDVPADLDWLEELSEEDDGVDDGDLAAMADGCKKRSYAETARMFKLRRNLDQLDCFHRQKEHDVLKAREKLKLCQQNIQSLLEQRDNLEREIEQQKVTDNSVALFRLRAQHKHLCQKLQSEEELEGHINIELKQLELELSEVEVELGRCSLLRQEVQEEEQLFQVLKAQKAATRLQQEREASQNLQLKMKNLRDKQAAMLKKEKTECQRKIEEGRESCKIAAKYLKQTVKRMNQQEAERERQNQELLEKRLQAVKSLKTNIEATQENLQVQQSRARANAQKKEQLQRQLRESLQAQGINSMKHMYQQKQQQETKRKEGEFQESQKSKRVEIVSKILQEEQLTNRRQRKPALLLPKPSATEKFLSLRRASEKLPYYLDSVPPSAAEEKATIFRDFSDTSSSSSSSACSDVEDLEGTEENEEKVNHQIPTDSLAEPEFSGLWDQHIKKMPNENTTLVQTQLRQEKPPIASGKLNMTAKRNRGKELKGPPFISKPEVILFKDFDVGKMYKKKIVLTNISYAVINCKFLGVSPHLKNFFTINFQPPTLLSTGMSFDMQAIFQPMINEDLEGELQFASALGPFFVPIRCTVKKCILKVDSQFIDFGSHVVGQTISRTITLTNKGALATHFSLDSSTCLSPETSYVQMPPQVSTNTYEASSQNTATNNQNSPESIDAEDVQSKLQSRELSAGEQQEQSVSEGVKTVPGACLSSDLDTQTDQTPSDSSDIKLRDVRGGEIGSFESVKLEIIFTPTIPGETRLDFSFKFSDKTSKPIPIHVRGVAVSMPVWVLQPNIDLKICMFDRLYQDTIIVQSRASTALKLTFEVCQDMRKHMEILPKTGFIQAQSSFSAQLKFIPRRSLSKDAKFFDSDTGVLEVPMTVQVAGQVRGVKHKARQLELAQQRIQSSPLQCFGKCEGGETSHMVQPAHFTVHAIVTSSDLQFDHSEVDFGYCSIYQSVKSSIRLTNLSLLPQDFGFLGVPEFIEVQPNDGFGTLLPQETLEVDLIFSAQTAKEYVFQLSCKSGINRDFLLSCRAVGVHPPLELSHFLVQFGATAVGDQSTAMLFLSNRQTGRDQNRQPVSPGVKAPVMPRLFSFALPEDSDIDISPSAGRLLPGERCLVQVTFKPRLLDQEIKEEALRRLHRAKLLYESELEGNRLAEQEAKLEIPLEPSKGKKASVNPKNSKVSNEAEKGKQSESPDPGNIVPGSSWYEEAKASLLYSFRKRYREYTIPCFVSDGDPPEDDKLVQPAWSPFNTLYLKLQCPAVQPPLVVISNNGCNIINFHQVTVGERVIKRFTVQNISQESLDLSSSVLDMYSPFSLLNALRSIRPGEKHTLILAFSPTLEKKCCDMLEVRCQKMTLEMTLLGEGIVPAVTSSHNGDVLDFGYVLEKETASQVVKLQNSSAVAVSFRVMLASLSPFRPQGGADRVAFLLEEYANSHVHPAVGTQNYSGLSVFSVVPVEGSIPPGQSQEFTVTFQPDHPSVNYSDKLTIELMNKSKVCVMELKGAASSHSMYLCGGDPLTAPVESLLPPVITSEPQLTAESEVTESPTIPVLVTLKARCSSGAITPAVRELQVGCIRSTQTSKKGGEFYWDNVASLQQQGFNVEPSKGNVDTGQRRTIRITWTPHTGYKPYEVVQMCVPLTLKGDRMNVYRVTLMALVSTTAD</sequence>
<feature type="coiled-coil region" evidence="1">
    <location>
        <begin position="187"/>
        <end position="326"/>
    </location>
</feature>
<dbReference type="Gene3D" id="2.60.40.10">
    <property type="entry name" value="Immunoglobulins"/>
    <property type="match status" value="5"/>
</dbReference>
<keyword evidence="7" id="KW-0969">Cilium</keyword>
<dbReference type="Pfam" id="PF24771">
    <property type="entry name" value="Ig_CFAP74_1st"/>
    <property type="match status" value="1"/>
</dbReference>
<keyword evidence="7" id="KW-0282">Flagellum</keyword>
<feature type="region of interest" description="Disordered" evidence="2">
    <location>
        <begin position="1199"/>
        <end position="1236"/>
    </location>
</feature>
<dbReference type="InterPro" id="IPR056307">
    <property type="entry name" value="Ig-CFAP74_3rd"/>
</dbReference>
<evidence type="ECO:0000256" key="1">
    <source>
        <dbReference type="SAM" id="Coils"/>
    </source>
</evidence>
<reference evidence="7" key="1">
    <citation type="submission" date="2025-08" db="UniProtKB">
        <authorList>
            <consortium name="RefSeq"/>
        </authorList>
    </citation>
    <scope>IDENTIFICATION</scope>
</reference>
<dbReference type="PANTHER" id="PTHR22538:SF0">
    <property type="entry name" value="CILIA- AND FLAGELLA-ASSOCIATED PROTEIN 74"/>
    <property type="match status" value="1"/>
</dbReference>
<feature type="compositionally biased region" description="Acidic residues" evidence="2">
    <location>
        <begin position="446"/>
        <end position="457"/>
    </location>
</feature>
<dbReference type="PANTHER" id="PTHR22538">
    <property type="entry name" value="CILIA- AND FLAGELLA-ASSOCIATED PROTEIN 74"/>
    <property type="match status" value="1"/>
</dbReference>
<evidence type="ECO:0000259" key="4">
    <source>
        <dbReference type="Pfam" id="PF24778"/>
    </source>
</evidence>
<evidence type="ECO:0000313" key="6">
    <source>
        <dbReference type="Proteomes" id="UP000695023"/>
    </source>
</evidence>
<feature type="region of interest" description="Disordered" evidence="2">
    <location>
        <begin position="432"/>
        <end position="463"/>
    </location>
</feature>
<feature type="region of interest" description="Disordered" evidence="2">
    <location>
        <begin position="344"/>
        <end position="363"/>
    </location>
</feature>
<dbReference type="GeneID" id="102214317"/>
<feature type="region of interest" description="Disordered" evidence="2">
    <location>
        <begin position="742"/>
        <end position="761"/>
    </location>
</feature>
<evidence type="ECO:0000313" key="7">
    <source>
        <dbReference type="RefSeq" id="XP_013765724.1"/>
    </source>
</evidence>
<evidence type="ECO:0000259" key="3">
    <source>
        <dbReference type="Pfam" id="PF24770"/>
    </source>
</evidence>
<dbReference type="RefSeq" id="XP_013765724.1">
    <property type="nucleotide sequence ID" value="XM_013910270.1"/>
</dbReference>
<dbReference type="Pfam" id="PF24770">
    <property type="entry name" value="Ig-CFAP74_2"/>
    <property type="match status" value="1"/>
</dbReference>
<gene>
    <name evidence="7" type="primary">cfap74</name>
</gene>
<name>A0A9Y6J9I1_9CICH</name>
<feature type="region of interest" description="Disordered" evidence="2">
    <location>
        <begin position="684"/>
        <end position="735"/>
    </location>
</feature>
<feature type="region of interest" description="Disordered" evidence="2">
    <location>
        <begin position="1"/>
        <end position="39"/>
    </location>
</feature>
<feature type="domain" description="CFAP74 second Ig-like" evidence="3">
    <location>
        <begin position="629"/>
        <end position="817"/>
    </location>
</feature>
<dbReference type="Pfam" id="PF24798">
    <property type="entry name" value="Ig-CFAP74_4th"/>
    <property type="match status" value="1"/>
</dbReference>
<dbReference type="Proteomes" id="UP000695023">
    <property type="component" value="Unplaced"/>
</dbReference>
<dbReference type="CTD" id="85452"/>
<accession>A0A9Y6J9I1</accession>
<feature type="compositionally biased region" description="Low complexity" evidence="2">
    <location>
        <begin position="691"/>
        <end position="703"/>
    </location>
</feature>
<feature type="domain" description="CFAP74 third Ig-like" evidence="4">
    <location>
        <begin position="820"/>
        <end position="925"/>
    </location>
</feature>
<dbReference type="Pfam" id="PF24778">
    <property type="entry name" value="Ig-CFAP74_3rd"/>
    <property type="match status" value="1"/>
</dbReference>
<dbReference type="InterPro" id="IPR056310">
    <property type="entry name" value="Ig-CFAP74_4th"/>
</dbReference>
<dbReference type="InterPro" id="IPR013783">
    <property type="entry name" value="Ig-like_fold"/>
</dbReference>